<keyword evidence="8" id="KW-0868">Chloride</keyword>
<gene>
    <name evidence="13" type="ORF">SAMN05421753_103332</name>
</gene>
<evidence type="ECO:0000256" key="3">
    <source>
        <dbReference type="ARBA" id="ARBA00022692"/>
    </source>
</evidence>
<feature type="domain" description="CBS" evidence="12">
    <location>
        <begin position="484"/>
        <end position="544"/>
    </location>
</feature>
<dbReference type="SUPFAM" id="SSF54631">
    <property type="entry name" value="CBS-domain pair"/>
    <property type="match status" value="1"/>
</dbReference>
<feature type="transmembrane region" description="Helical" evidence="11">
    <location>
        <begin position="332"/>
        <end position="352"/>
    </location>
</feature>
<feature type="transmembrane region" description="Helical" evidence="11">
    <location>
        <begin position="173"/>
        <end position="191"/>
    </location>
</feature>
<evidence type="ECO:0000259" key="12">
    <source>
        <dbReference type="PROSITE" id="PS51371"/>
    </source>
</evidence>
<comment type="subcellular location">
    <subcellularLocation>
        <location evidence="1">Membrane</location>
        <topology evidence="1">Multi-pass membrane protein</topology>
    </subcellularLocation>
</comment>
<dbReference type="PRINTS" id="PR00762">
    <property type="entry name" value="CLCHANNEL"/>
</dbReference>
<protein>
    <submittedName>
        <fullName evidence="13">Chloride channel protein, CIC family</fullName>
    </submittedName>
</protein>
<evidence type="ECO:0000256" key="2">
    <source>
        <dbReference type="ARBA" id="ARBA00022448"/>
    </source>
</evidence>
<dbReference type="InterPro" id="IPR014743">
    <property type="entry name" value="Cl-channel_core"/>
</dbReference>
<evidence type="ECO:0000256" key="1">
    <source>
        <dbReference type="ARBA" id="ARBA00004141"/>
    </source>
</evidence>
<dbReference type="RefSeq" id="WP_217647027.1">
    <property type="nucleotide sequence ID" value="NZ_FOQD01000003.1"/>
</dbReference>
<dbReference type="Pfam" id="PF00654">
    <property type="entry name" value="Voltage_CLC"/>
    <property type="match status" value="1"/>
</dbReference>
<feature type="transmembrane region" description="Helical" evidence="11">
    <location>
        <begin position="402"/>
        <end position="423"/>
    </location>
</feature>
<dbReference type="CDD" id="cd00400">
    <property type="entry name" value="Voltage_gated_ClC"/>
    <property type="match status" value="1"/>
</dbReference>
<dbReference type="Pfam" id="PF00571">
    <property type="entry name" value="CBS"/>
    <property type="match status" value="2"/>
</dbReference>
<evidence type="ECO:0000256" key="10">
    <source>
        <dbReference type="PROSITE-ProRule" id="PRU00703"/>
    </source>
</evidence>
<dbReference type="STRING" id="1576369.SAMN05421753_103332"/>
<evidence type="ECO:0000313" key="14">
    <source>
        <dbReference type="Proteomes" id="UP000199518"/>
    </source>
</evidence>
<dbReference type="PANTHER" id="PTHR43427">
    <property type="entry name" value="CHLORIDE CHANNEL PROTEIN CLC-E"/>
    <property type="match status" value="1"/>
</dbReference>
<feature type="domain" description="CBS" evidence="12">
    <location>
        <begin position="551"/>
        <end position="610"/>
    </location>
</feature>
<evidence type="ECO:0000256" key="9">
    <source>
        <dbReference type="ARBA" id="ARBA00023303"/>
    </source>
</evidence>
<dbReference type="Proteomes" id="UP000199518">
    <property type="component" value="Unassembled WGS sequence"/>
</dbReference>
<sequence>MKFLSRWLQTLDWKTSGKWTVLSVLVGIIAGLGGIVFLVLGQLVTHYTLVPIAGYAPRDSAGEFSLFHLEHPPELNAWLIIPVMIVGGLASGWLVYTFAPEAEGHGTDAAIEAFHQKRGLIRARIPFIKTLASALTLGTGGSGGREGPIAQIGAAFGSYLGTVLKLPARDRRILLAAGVGAGIGAIFRAPLAGALFAAEILYSESDLETDVIIPAATASIVGYTVFTLWLPADVRHLPLFGNGLKGYAWNSPLELVLYGVLALMLVPCVAFYVNTFYGTQRLFEKVPLPKKYRPAIGAGLAGLIGVGLFQLWGQDRAALAVLSTGYGTLQDALSNAGTVGIPLLLTVAAVKVVTTSLTISSGGSGGVFGPSMVIGGCIGSAIGLIFQHFFPGIVSRPETFGLVGMAGFFSGCAHAPFSTIIMVSEITGGYGLLLPAMWVSTLTFVLCRPWKLYSKQVPSRLESPAHRGDFLIDVLEGLRVDDIYHPRNDFVTIPEGTKLKEIVQKVAATEQHFFPVTDANGKIIGIFSEDDVRPYLYDQTLWTLANARDIMNPRVISVTPHDDLNTAMRCFTTIAMDEIPVVDAEDRGKLLGTLRHQEAISAYNRRVMEFKQSAADHAT</sequence>
<dbReference type="Gene3D" id="3.10.580.10">
    <property type="entry name" value="CBS-domain"/>
    <property type="match status" value="1"/>
</dbReference>
<organism evidence="13 14">
    <name type="scientific">Planctomicrobium piriforme</name>
    <dbReference type="NCBI Taxonomy" id="1576369"/>
    <lineage>
        <taxon>Bacteria</taxon>
        <taxon>Pseudomonadati</taxon>
        <taxon>Planctomycetota</taxon>
        <taxon>Planctomycetia</taxon>
        <taxon>Planctomycetales</taxon>
        <taxon>Planctomycetaceae</taxon>
        <taxon>Planctomicrobium</taxon>
    </lineage>
</organism>
<keyword evidence="9" id="KW-0407">Ion channel</keyword>
<dbReference type="PANTHER" id="PTHR43427:SF6">
    <property type="entry name" value="CHLORIDE CHANNEL PROTEIN CLC-E"/>
    <property type="match status" value="1"/>
</dbReference>
<keyword evidence="10" id="KW-0129">CBS domain</keyword>
<keyword evidence="14" id="KW-1185">Reference proteome</keyword>
<proteinExistence type="predicted"/>
<keyword evidence="3 11" id="KW-0812">Transmembrane</keyword>
<dbReference type="PROSITE" id="PS51371">
    <property type="entry name" value="CBS"/>
    <property type="match status" value="2"/>
</dbReference>
<feature type="transmembrane region" description="Helical" evidence="11">
    <location>
        <begin position="21"/>
        <end position="40"/>
    </location>
</feature>
<keyword evidence="7" id="KW-0869">Chloride channel</keyword>
<feature type="transmembrane region" description="Helical" evidence="11">
    <location>
        <begin position="253"/>
        <end position="272"/>
    </location>
</feature>
<feature type="transmembrane region" description="Helical" evidence="11">
    <location>
        <begin position="372"/>
        <end position="390"/>
    </location>
</feature>
<feature type="transmembrane region" description="Helical" evidence="11">
    <location>
        <begin position="75"/>
        <end position="96"/>
    </location>
</feature>
<dbReference type="InterPro" id="IPR046342">
    <property type="entry name" value="CBS_dom_sf"/>
</dbReference>
<evidence type="ECO:0000256" key="7">
    <source>
        <dbReference type="ARBA" id="ARBA00023173"/>
    </source>
</evidence>
<dbReference type="SMART" id="SM00116">
    <property type="entry name" value="CBS"/>
    <property type="match status" value="2"/>
</dbReference>
<dbReference type="FunFam" id="1.10.3080.10:FF:000018">
    <property type="entry name" value="Chloride transporter, ClC family"/>
    <property type="match status" value="1"/>
</dbReference>
<keyword evidence="6 11" id="KW-0472">Membrane</keyword>
<dbReference type="GO" id="GO:0005254">
    <property type="term" value="F:chloride channel activity"/>
    <property type="evidence" value="ECO:0007669"/>
    <property type="project" value="UniProtKB-KW"/>
</dbReference>
<evidence type="ECO:0000256" key="5">
    <source>
        <dbReference type="ARBA" id="ARBA00023065"/>
    </source>
</evidence>
<dbReference type="InterPro" id="IPR001807">
    <property type="entry name" value="ClC"/>
</dbReference>
<dbReference type="Gene3D" id="1.10.3080.10">
    <property type="entry name" value="Clc chloride channel"/>
    <property type="match status" value="1"/>
</dbReference>
<evidence type="ECO:0000256" key="11">
    <source>
        <dbReference type="SAM" id="Phobius"/>
    </source>
</evidence>
<feature type="transmembrane region" description="Helical" evidence="11">
    <location>
        <begin position="211"/>
        <end position="232"/>
    </location>
</feature>
<evidence type="ECO:0000256" key="6">
    <source>
        <dbReference type="ARBA" id="ARBA00023136"/>
    </source>
</evidence>
<dbReference type="GO" id="GO:0034707">
    <property type="term" value="C:chloride channel complex"/>
    <property type="evidence" value="ECO:0007669"/>
    <property type="project" value="UniProtKB-KW"/>
</dbReference>
<keyword evidence="2" id="KW-0813">Transport</keyword>
<name>A0A1I3DNC4_9PLAN</name>
<reference evidence="14" key="1">
    <citation type="submission" date="2016-10" db="EMBL/GenBank/DDBJ databases">
        <authorList>
            <person name="Varghese N."/>
            <person name="Submissions S."/>
        </authorList>
    </citation>
    <scope>NUCLEOTIDE SEQUENCE [LARGE SCALE GENOMIC DNA]</scope>
    <source>
        <strain evidence="14">DSM 26348</strain>
    </source>
</reference>
<dbReference type="InterPro" id="IPR000644">
    <property type="entry name" value="CBS_dom"/>
</dbReference>
<dbReference type="SUPFAM" id="SSF81340">
    <property type="entry name" value="Clc chloride channel"/>
    <property type="match status" value="1"/>
</dbReference>
<accession>A0A1I3DNC4</accession>
<evidence type="ECO:0000313" key="13">
    <source>
        <dbReference type="EMBL" id="SFH88163.1"/>
    </source>
</evidence>
<feature type="transmembrane region" description="Helical" evidence="11">
    <location>
        <begin position="292"/>
        <end position="312"/>
    </location>
</feature>
<feature type="transmembrane region" description="Helical" evidence="11">
    <location>
        <begin position="429"/>
        <end position="447"/>
    </location>
</feature>
<dbReference type="AlphaFoldDB" id="A0A1I3DNC4"/>
<dbReference type="EMBL" id="FOQD01000003">
    <property type="protein sequence ID" value="SFH88163.1"/>
    <property type="molecule type" value="Genomic_DNA"/>
</dbReference>
<keyword evidence="4 11" id="KW-1133">Transmembrane helix</keyword>
<dbReference type="InterPro" id="IPR050368">
    <property type="entry name" value="ClC-type_chloride_channel"/>
</dbReference>
<evidence type="ECO:0000256" key="4">
    <source>
        <dbReference type="ARBA" id="ARBA00022989"/>
    </source>
</evidence>
<keyword evidence="5" id="KW-0406">Ion transport</keyword>
<evidence type="ECO:0000256" key="8">
    <source>
        <dbReference type="ARBA" id="ARBA00023214"/>
    </source>
</evidence>